<evidence type="ECO:0000313" key="1">
    <source>
        <dbReference type="EMBL" id="QLQ40520.2"/>
    </source>
</evidence>
<proteinExistence type="predicted"/>
<reference evidence="1 2" key="2">
    <citation type="journal article" date="2021" name="Mar. Drugs">
        <title>A New Micromonospora Strain with Antibiotic Activity Isolated from the Microbiome of a Mid-Atlantic Deep-Sea Sponge.</title>
        <authorList>
            <person name="Back C.R."/>
            <person name="Stennett H.L."/>
            <person name="Williams S.E."/>
            <person name="Wang L."/>
            <person name="Ojeda Gomez J."/>
            <person name="Abdulle O.M."/>
            <person name="Duffy T."/>
            <person name="Neal C."/>
            <person name="Mantell J."/>
            <person name="Jepson M.A."/>
            <person name="Hendry K.R."/>
            <person name="Powell D."/>
            <person name="Stach J.E.M."/>
            <person name="Essex-Lopresti A.E."/>
            <person name="Willis C.L."/>
            <person name="Curnow P."/>
            <person name="Race P.R."/>
        </authorList>
    </citation>
    <scope>NUCLEOTIDE SEQUENCE [LARGE SCALE GENOMIC DNA]</scope>
    <source>
        <strain evidence="1 2">28ISP2-46</strain>
    </source>
</reference>
<dbReference type="InterPro" id="IPR029045">
    <property type="entry name" value="ClpP/crotonase-like_dom_sf"/>
</dbReference>
<dbReference type="NCBIfam" id="NF042431">
    <property type="entry name" value="EnCoAhydt_DpgB"/>
    <property type="match status" value="1"/>
</dbReference>
<gene>
    <name evidence="1" type="primary">dpgB</name>
    <name evidence="1" type="ORF">H1D33_24990</name>
</gene>
<keyword evidence="1" id="KW-0456">Lyase</keyword>
<name>A0A7L6BFV0_9ACTN</name>
<sequence length="233" mass="24089">MDMDTDIDGARATALEIAIEIDGRRAPGPEQIATVLRACARAEDAVTPAVVVVHVSGAPAGPWPDGVTVGVINKWEQALRRLEQLPAATVAVASGDCGGPALDALLATDYRIAATSARLVPSRPGAASWPGMALYRMTRQGSAADAVRRSVLFGSPITMAEALPVSLVHEVTDDPAAAVAAATARVVTVPGAEVALRRQLMLDAQTVGFEDALGVHLAACDRELRRAAAESLS</sequence>
<dbReference type="GO" id="GO:0004300">
    <property type="term" value="F:enoyl-CoA hydratase activity"/>
    <property type="evidence" value="ECO:0007669"/>
    <property type="project" value="UniProtKB-EC"/>
</dbReference>
<dbReference type="Proteomes" id="UP000510844">
    <property type="component" value="Chromosome"/>
</dbReference>
<dbReference type="KEGG" id="mfeu:H1D33_24990"/>
<accession>A0A7L6BFV0</accession>
<dbReference type="RefSeq" id="WP_220138696.1">
    <property type="nucleotide sequence ID" value="NZ_CP059322.2"/>
</dbReference>
<evidence type="ECO:0000313" key="2">
    <source>
        <dbReference type="Proteomes" id="UP000510844"/>
    </source>
</evidence>
<dbReference type="EMBL" id="CP059322">
    <property type="protein sequence ID" value="QLQ40520.2"/>
    <property type="molecule type" value="Genomic_DNA"/>
</dbReference>
<reference evidence="2" key="1">
    <citation type="submission" date="2020-07" db="EMBL/GenBank/DDBJ databases">
        <title>A new Micromonospora strain with potent antibiotic activity isolated from the microbiome of a mid-Atlantic deep-sea sponge.</title>
        <authorList>
            <person name="Back C.R."/>
            <person name="Stennett H.L."/>
            <person name="Williams S.E."/>
            <person name="Wang L."/>
            <person name="Ojeda Gomez J."/>
            <person name="Abdulle O.M."/>
            <person name="Duffy T."/>
            <person name="Hendry K.R."/>
            <person name="Powell D."/>
            <person name="Stach J.E."/>
            <person name="Essex-Lopresti A.E."/>
            <person name="Willis C.L."/>
            <person name="Curnow P."/>
            <person name="Race P.R."/>
        </authorList>
    </citation>
    <scope>NUCLEOTIDE SEQUENCE [LARGE SCALE GENOMIC DNA]</scope>
    <source>
        <strain evidence="2">28ISP2-46</strain>
    </source>
</reference>
<protein>
    <submittedName>
        <fullName evidence="1">Enoyl-CoA-hydratase DpgB</fullName>
        <ecNumber evidence="1">4.2.1.17</ecNumber>
    </submittedName>
</protein>
<dbReference type="AlphaFoldDB" id="A0A7L6BFV0"/>
<dbReference type="SUPFAM" id="SSF52096">
    <property type="entry name" value="ClpP/crotonase"/>
    <property type="match status" value="1"/>
</dbReference>
<organism evidence="1 2">
    <name type="scientific">Micromonospora robiginosa</name>
    <dbReference type="NCBI Taxonomy" id="2749844"/>
    <lineage>
        <taxon>Bacteria</taxon>
        <taxon>Bacillati</taxon>
        <taxon>Actinomycetota</taxon>
        <taxon>Actinomycetes</taxon>
        <taxon>Micromonosporales</taxon>
        <taxon>Micromonosporaceae</taxon>
        <taxon>Micromonospora</taxon>
    </lineage>
</organism>
<keyword evidence="2" id="KW-1185">Reference proteome</keyword>
<dbReference type="InterPro" id="IPR053545">
    <property type="entry name" value="Enoyl-CoA_hydratase-like"/>
</dbReference>
<dbReference type="Gene3D" id="3.90.226.10">
    <property type="entry name" value="2-enoyl-CoA Hydratase, Chain A, domain 1"/>
    <property type="match status" value="1"/>
</dbReference>
<dbReference type="EC" id="4.2.1.17" evidence="1"/>